<evidence type="ECO:0000256" key="1">
    <source>
        <dbReference type="SAM" id="Coils"/>
    </source>
</evidence>
<protein>
    <submittedName>
        <fullName evidence="4">Uncharacterized protein</fullName>
    </submittedName>
</protein>
<reference evidence="4" key="1">
    <citation type="journal article" date="2023" name="Mol. Phylogenet. Evol.">
        <title>Genome-scale phylogeny and comparative genomics of the fungal order Sordariales.</title>
        <authorList>
            <person name="Hensen N."/>
            <person name="Bonometti L."/>
            <person name="Westerberg I."/>
            <person name="Brannstrom I.O."/>
            <person name="Guillou S."/>
            <person name="Cros-Aarteil S."/>
            <person name="Calhoun S."/>
            <person name="Haridas S."/>
            <person name="Kuo A."/>
            <person name="Mondo S."/>
            <person name="Pangilinan J."/>
            <person name="Riley R."/>
            <person name="LaButti K."/>
            <person name="Andreopoulos B."/>
            <person name="Lipzen A."/>
            <person name="Chen C."/>
            <person name="Yan M."/>
            <person name="Daum C."/>
            <person name="Ng V."/>
            <person name="Clum A."/>
            <person name="Steindorff A."/>
            <person name="Ohm R.A."/>
            <person name="Martin F."/>
            <person name="Silar P."/>
            <person name="Natvig D.O."/>
            <person name="Lalanne C."/>
            <person name="Gautier V."/>
            <person name="Ament-Velasquez S.L."/>
            <person name="Kruys A."/>
            <person name="Hutchinson M.I."/>
            <person name="Powell A.J."/>
            <person name="Barry K."/>
            <person name="Miller A.N."/>
            <person name="Grigoriev I.V."/>
            <person name="Debuchy R."/>
            <person name="Gladieux P."/>
            <person name="Hiltunen Thoren M."/>
            <person name="Johannesson H."/>
        </authorList>
    </citation>
    <scope>NUCLEOTIDE SEQUENCE</scope>
    <source>
        <strain evidence="4">PSN293</strain>
    </source>
</reference>
<feature type="compositionally biased region" description="Gly residues" evidence="2">
    <location>
        <begin position="494"/>
        <end position="503"/>
    </location>
</feature>
<keyword evidence="5" id="KW-1185">Reference proteome</keyword>
<feature type="transmembrane region" description="Helical" evidence="3">
    <location>
        <begin position="238"/>
        <end position="260"/>
    </location>
</feature>
<feature type="compositionally biased region" description="Basic and acidic residues" evidence="2">
    <location>
        <begin position="212"/>
        <end position="226"/>
    </location>
</feature>
<evidence type="ECO:0000256" key="3">
    <source>
        <dbReference type="SAM" id="Phobius"/>
    </source>
</evidence>
<dbReference type="EMBL" id="MU858066">
    <property type="protein sequence ID" value="KAK4216643.1"/>
    <property type="molecule type" value="Genomic_DNA"/>
</dbReference>
<feature type="coiled-coil region" evidence="1">
    <location>
        <begin position="379"/>
        <end position="424"/>
    </location>
</feature>
<comment type="caution">
    <text evidence="4">The sequence shown here is derived from an EMBL/GenBank/DDBJ whole genome shotgun (WGS) entry which is preliminary data.</text>
</comment>
<evidence type="ECO:0000256" key="2">
    <source>
        <dbReference type="SAM" id="MobiDB-lite"/>
    </source>
</evidence>
<evidence type="ECO:0000313" key="5">
    <source>
        <dbReference type="Proteomes" id="UP001301769"/>
    </source>
</evidence>
<accession>A0AAN6YDS0</accession>
<dbReference type="PANTHER" id="PTHR42032">
    <property type="entry name" value="YALI0E30679P"/>
    <property type="match status" value="1"/>
</dbReference>
<feature type="region of interest" description="Disordered" evidence="2">
    <location>
        <begin position="471"/>
        <end position="543"/>
    </location>
</feature>
<dbReference type="AlphaFoldDB" id="A0AAN6YDS0"/>
<keyword evidence="1" id="KW-0175">Coiled coil</keyword>
<organism evidence="4 5">
    <name type="scientific">Rhypophila decipiens</name>
    <dbReference type="NCBI Taxonomy" id="261697"/>
    <lineage>
        <taxon>Eukaryota</taxon>
        <taxon>Fungi</taxon>
        <taxon>Dikarya</taxon>
        <taxon>Ascomycota</taxon>
        <taxon>Pezizomycotina</taxon>
        <taxon>Sordariomycetes</taxon>
        <taxon>Sordariomycetidae</taxon>
        <taxon>Sordariales</taxon>
        <taxon>Naviculisporaceae</taxon>
        <taxon>Rhypophila</taxon>
    </lineage>
</organism>
<evidence type="ECO:0000313" key="4">
    <source>
        <dbReference type="EMBL" id="KAK4216643.1"/>
    </source>
</evidence>
<feature type="compositionally biased region" description="Polar residues" evidence="2">
    <location>
        <begin position="1"/>
        <end position="17"/>
    </location>
</feature>
<sequence length="543" mass="59720">MSLMDPSTITTHSNGRASSPADAVNEASPFADNDARSATSTSGLRRAATVNEGESRRRSGIFMPGNGNSFDSPSLRDSRRRSSTFSDFSLGEARKTFDQDIINPGKEHQDEEEDSRWASLPLAFAIVPAIGGMMFKDGSAVITDVILLGIASIFLNWTLRSPFKWYRSAQQVREGEERLEELEIEDGDEVEPRSSSESNTPTKPGGLDDVPEEQRPHTPKSESRCGYADQRRRALSELYVHECVALFFCFVTPVLGAYMLHEIRSHLTRPAEGLVSNFNITIFTLAAEIWPCSTAIKLIRARTLHLQRVVAANPYRTEPVTSDHIQGIVKRLEELETKGITNGSANAHTPYGMSVPQAAQGKSEAKIVKEVRNLIQPDLDALNRAMRRYEKKATVLAMQTESRMNALESRLNDAIALAAAATKKNQSDWSAIAWALDRAVHAVCLPFSALMAFVLWPAKIVTGMFGYNRRVSPKDQRERSRRNGPSSLSERGRGSGTASGTGGDMRRGAGRSLEETIIIGGQRMGRPTSSSASDRLMGRFGTR</sequence>
<name>A0AAN6YDS0_9PEZI</name>
<keyword evidence="3" id="KW-0472">Membrane</keyword>
<feature type="region of interest" description="Disordered" evidence="2">
    <location>
        <begin position="1"/>
        <end position="84"/>
    </location>
</feature>
<feature type="region of interest" description="Disordered" evidence="2">
    <location>
        <begin position="177"/>
        <end position="226"/>
    </location>
</feature>
<proteinExistence type="predicted"/>
<feature type="compositionally biased region" description="Polar residues" evidence="2">
    <location>
        <begin position="193"/>
        <end position="202"/>
    </location>
</feature>
<feature type="transmembrane region" description="Helical" evidence="3">
    <location>
        <begin position="141"/>
        <end position="159"/>
    </location>
</feature>
<reference evidence="4" key="2">
    <citation type="submission" date="2023-05" db="EMBL/GenBank/DDBJ databases">
        <authorList>
            <consortium name="Lawrence Berkeley National Laboratory"/>
            <person name="Steindorff A."/>
            <person name="Hensen N."/>
            <person name="Bonometti L."/>
            <person name="Westerberg I."/>
            <person name="Brannstrom I.O."/>
            <person name="Guillou S."/>
            <person name="Cros-Aarteil S."/>
            <person name="Calhoun S."/>
            <person name="Haridas S."/>
            <person name="Kuo A."/>
            <person name="Mondo S."/>
            <person name="Pangilinan J."/>
            <person name="Riley R."/>
            <person name="Labutti K."/>
            <person name="Andreopoulos B."/>
            <person name="Lipzen A."/>
            <person name="Chen C."/>
            <person name="Yanf M."/>
            <person name="Daum C."/>
            <person name="Ng V."/>
            <person name="Clum A."/>
            <person name="Ohm R."/>
            <person name="Martin F."/>
            <person name="Silar P."/>
            <person name="Natvig D."/>
            <person name="Lalanne C."/>
            <person name="Gautier V."/>
            <person name="Ament-Velasquez S.L."/>
            <person name="Kruys A."/>
            <person name="Hutchinson M.I."/>
            <person name="Powell A.J."/>
            <person name="Barry K."/>
            <person name="Miller A.N."/>
            <person name="Grigoriev I.V."/>
            <person name="Debuchy R."/>
            <person name="Gladieux P."/>
            <person name="Thoren M.H."/>
            <person name="Johannesson H."/>
        </authorList>
    </citation>
    <scope>NUCLEOTIDE SEQUENCE</scope>
    <source>
        <strain evidence="4">PSN293</strain>
    </source>
</reference>
<gene>
    <name evidence="4" type="ORF">QBC37DRAFT_83557</name>
</gene>
<keyword evidence="3" id="KW-1133">Transmembrane helix</keyword>
<keyword evidence="3" id="KW-0812">Transmembrane</keyword>
<dbReference type="Proteomes" id="UP001301769">
    <property type="component" value="Unassembled WGS sequence"/>
</dbReference>
<dbReference type="PANTHER" id="PTHR42032:SF1">
    <property type="entry name" value="YALI0E30679P"/>
    <property type="match status" value="1"/>
</dbReference>
<feature type="compositionally biased region" description="Acidic residues" evidence="2">
    <location>
        <begin position="177"/>
        <end position="189"/>
    </location>
</feature>